<organism evidence="3 4">
    <name type="scientific">Symmachiella dynata</name>
    <dbReference type="NCBI Taxonomy" id="2527995"/>
    <lineage>
        <taxon>Bacteria</taxon>
        <taxon>Pseudomonadati</taxon>
        <taxon>Planctomycetota</taxon>
        <taxon>Planctomycetia</taxon>
        <taxon>Planctomycetales</taxon>
        <taxon>Planctomycetaceae</taxon>
        <taxon>Symmachiella</taxon>
    </lineage>
</organism>
<evidence type="ECO:0000256" key="2">
    <source>
        <dbReference type="SAM" id="SignalP"/>
    </source>
</evidence>
<dbReference type="RefSeq" id="WP_145375323.1">
    <property type="nucleotide sequence ID" value="NZ_CP036270.1"/>
</dbReference>
<accession>A0A517ZL23</accession>
<reference evidence="3 4" key="1">
    <citation type="submission" date="2019-02" db="EMBL/GenBank/DDBJ databases">
        <title>Deep-cultivation of Planctomycetes and their phenomic and genomic characterization uncovers novel biology.</title>
        <authorList>
            <person name="Wiegand S."/>
            <person name="Jogler M."/>
            <person name="Boedeker C."/>
            <person name="Pinto D."/>
            <person name="Vollmers J."/>
            <person name="Rivas-Marin E."/>
            <person name="Kohn T."/>
            <person name="Peeters S.H."/>
            <person name="Heuer A."/>
            <person name="Rast P."/>
            <person name="Oberbeckmann S."/>
            <person name="Bunk B."/>
            <person name="Jeske O."/>
            <person name="Meyerdierks A."/>
            <person name="Storesund J.E."/>
            <person name="Kallscheuer N."/>
            <person name="Luecker S."/>
            <person name="Lage O.M."/>
            <person name="Pohl T."/>
            <person name="Merkel B.J."/>
            <person name="Hornburger P."/>
            <person name="Mueller R.-W."/>
            <person name="Bruemmer F."/>
            <person name="Labrenz M."/>
            <person name="Spormann A.M."/>
            <person name="Op den Camp H."/>
            <person name="Overmann J."/>
            <person name="Amann R."/>
            <person name="Jetten M.S.M."/>
            <person name="Mascher T."/>
            <person name="Medema M.H."/>
            <person name="Devos D.P."/>
            <person name="Kaster A.-K."/>
            <person name="Ovreas L."/>
            <person name="Rohde M."/>
            <person name="Galperin M.Y."/>
            <person name="Jogler C."/>
        </authorList>
    </citation>
    <scope>NUCLEOTIDE SEQUENCE [LARGE SCALE GENOMIC DNA]</scope>
    <source>
        <strain evidence="3 4">Mal52</strain>
    </source>
</reference>
<proteinExistence type="predicted"/>
<protein>
    <recommendedName>
        <fullName evidence="5">Chromosome partition protein Smc</fullName>
    </recommendedName>
</protein>
<dbReference type="KEGG" id="sdyn:Mal52_16640"/>
<keyword evidence="4" id="KW-1185">Reference proteome</keyword>
<gene>
    <name evidence="3" type="ORF">Mal52_16640</name>
</gene>
<name>A0A517ZL23_9PLAN</name>
<dbReference type="AlphaFoldDB" id="A0A517ZL23"/>
<dbReference type="OrthoDB" id="291591at2"/>
<keyword evidence="1" id="KW-0175">Coiled coil</keyword>
<feature type="coiled-coil region" evidence="1">
    <location>
        <begin position="134"/>
        <end position="182"/>
    </location>
</feature>
<sequence length="182" mass="20391" precursor="true">MTKLGKSLVVFLAFASVAFMGFAAVTSLGSTNWKTFLSEKRVDRGTMTYAEKVKAQEDELRQLREEFQAAEAALNDAKATREVDTAAILAREAALVAAVEDLNAKVIAATKEATVTGNKVLEIKNQTSARHEEVVRMQNQLKELRSQIEIAREEDRRLADRVIQAKELLKSTQRRNERLKNN</sequence>
<feature type="coiled-coil region" evidence="1">
    <location>
        <begin position="46"/>
        <end position="80"/>
    </location>
</feature>
<feature type="chain" id="PRO_5022085526" description="Chromosome partition protein Smc" evidence="2">
    <location>
        <begin position="24"/>
        <end position="182"/>
    </location>
</feature>
<dbReference type="Proteomes" id="UP000319383">
    <property type="component" value="Chromosome"/>
</dbReference>
<dbReference type="EMBL" id="CP036276">
    <property type="protein sequence ID" value="QDU43192.1"/>
    <property type="molecule type" value="Genomic_DNA"/>
</dbReference>
<evidence type="ECO:0000256" key="1">
    <source>
        <dbReference type="SAM" id="Coils"/>
    </source>
</evidence>
<evidence type="ECO:0008006" key="5">
    <source>
        <dbReference type="Google" id="ProtNLM"/>
    </source>
</evidence>
<keyword evidence="2" id="KW-0732">Signal</keyword>
<evidence type="ECO:0000313" key="3">
    <source>
        <dbReference type="EMBL" id="QDU43192.1"/>
    </source>
</evidence>
<feature type="signal peptide" evidence="2">
    <location>
        <begin position="1"/>
        <end position="23"/>
    </location>
</feature>
<evidence type="ECO:0000313" key="4">
    <source>
        <dbReference type="Proteomes" id="UP000319383"/>
    </source>
</evidence>